<dbReference type="EMBL" id="BKCJ010165575">
    <property type="protein sequence ID" value="GEY27949.1"/>
    <property type="molecule type" value="Genomic_DNA"/>
</dbReference>
<evidence type="ECO:0000259" key="3">
    <source>
        <dbReference type="Pfam" id="PF25597"/>
    </source>
</evidence>
<dbReference type="Pfam" id="PF07727">
    <property type="entry name" value="RVT_2"/>
    <property type="match status" value="1"/>
</dbReference>
<evidence type="ECO:0000256" key="1">
    <source>
        <dbReference type="SAM" id="MobiDB-lite"/>
    </source>
</evidence>
<proteinExistence type="predicted"/>
<feature type="compositionally biased region" description="Polar residues" evidence="1">
    <location>
        <begin position="498"/>
        <end position="514"/>
    </location>
</feature>
<gene>
    <name evidence="4" type="ORF">Tci_399923</name>
</gene>
<sequence>MTPTFSSAHDALDTSLFLFQTLSLCQALIHLAVVASSKTWRSSIIMIVGNKMVKSFPLPVMKFLLLEYFPTASEEVFPLQRRVSVIPGMCSMIDPMIKESLRILSEMEQPNPTFAKILILDTGKFEQWKFRMQCESSAKKKGRTVAVTTEDMQKRKNDVKARTTLLLALPDEHQLRFSNSGKGEVNIASIPTTSTYVSPASADVAAASISHDTSIIANEEENHALVADEEAPTEFPLIAKSSSCSKNEIKKEKEGLDSKLTGFESASKDLDKTLLTKVQIATVYQGYVSFEQGRGKITDKGIIKTGKLEFENVYFVKDHKYNLFSVSQIRDNKNSVIFTDLECIVLGRDFKLKYNTNVLLRTHRQNNMYSIDLNNIVPHKDLTCLVAKASADESMLWHRRLDHLGKFDAKGDEGYFIGYSMFSKAFRVFNKRTERVEENLHVDFLENKLNEKGAGPNWLFDIDTLTNSMNYVPVFHEAHLESSTSNAQDACNVDAPENSRNSNPTATSTNPSADQIKSLTVEYAIPIVSLPVPTACLDDSPEPSSTTRLISKRVNSQVKTPSLDNILTLLNRFEDILGVTTNTGDTNEVEADLGNMEYNISASPTLTFRIHKDHPKSQIIGPEEPKKISDALKDPSWVEAMQEELLQFKIQNVWILVDCLKGEEVIDNEEVFTPVARIEAIRLFLAYASFMGFTVYQMDVKSAFLYGTIDEEVYVMQPLGFSDPEFLDKVYKVEKEMYGLHQAPRAWHQVTPKECHLHAVKRIFRYLKVIPNWGYGILKNLLLTWWHTQIVTMVVLLKIENQLLEGVSFLVED</sequence>
<name>A0A699HHL1_TANCI</name>
<protein>
    <submittedName>
        <fullName evidence="4">Uncharacterized protein</fullName>
    </submittedName>
</protein>
<dbReference type="AlphaFoldDB" id="A0A699HHL1"/>
<feature type="region of interest" description="Disordered" evidence="1">
    <location>
        <begin position="486"/>
        <end position="514"/>
    </location>
</feature>
<evidence type="ECO:0000313" key="4">
    <source>
        <dbReference type="EMBL" id="GEY27949.1"/>
    </source>
</evidence>
<comment type="caution">
    <text evidence="4">The sequence shown here is derived from an EMBL/GenBank/DDBJ whole genome shotgun (WGS) entry which is preliminary data.</text>
</comment>
<accession>A0A699HHL1</accession>
<dbReference type="InterPro" id="IPR057670">
    <property type="entry name" value="SH3_retrovirus"/>
</dbReference>
<evidence type="ECO:0000259" key="2">
    <source>
        <dbReference type="Pfam" id="PF07727"/>
    </source>
</evidence>
<dbReference type="InterPro" id="IPR013103">
    <property type="entry name" value="RVT_2"/>
</dbReference>
<feature type="domain" description="Reverse transcriptase Ty1/copia-type" evidence="2">
    <location>
        <begin position="664"/>
        <end position="753"/>
    </location>
</feature>
<reference evidence="4" key="1">
    <citation type="journal article" date="2019" name="Sci. Rep.">
        <title>Draft genome of Tanacetum cinerariifolium, the natural source of mosquito coil.</title>
        <authorList>
            <person name="Yamashiro T."/>
            <person name="Shiraishi A."/>
            <person name="Satake H."/>
            <person name="Nakayama K."/>
        </authorList>
    </citation>
    <scope>NUCLEOTIDE SEQUENCE</scope>
</reference>
<dbReference type="Pfam" id="PF25597">
    <property type="entry name" value="SH3_retrovirus"/>
    <property type="match status" value="1"/>
</dbReference>
<feature type="domain" description="Retroviral polymerase SH3-like" evidence="3">
    <location>
        <begin position="402"/>
        <end position="450"/>
    </location>
</feature>
<organism evidence="4">
    <name type="scientific">Tanacetum cinerariifolium</name>
    <name type="common">Dalmatian daisy</name>
    <name type="synonym">Chrysanthemum cinerariifolium</name>
    <dbReference type="NCBI Taxonomy" id="118510"/>
    <lineage>
        <taxon>Eukaryota</taxon>
        <taxon>Viridiplantae</taxon>
        <taxon>Streptophyta</taxon>
        <taxon>Embryophyta</taxon>
        <taxon>Tracheophyta</taxon>
        <taxon>Spermatophyta</taxon>
        <taxon>Magnoliopsida</taxon>
        <taxon>eudicotyledons</taxon>
        <taxon>Gunneridae</taxon>
        <taxon>Pentapetalae</taxon>
        <taxon>asterids</taxon>
        <taxon>campanulids</taxon>
        <taxon>Asterales</taxon>
        <taxon>Asteraceae</taxon>
        <taxon>Asteroideae</taxon>
        <taxon>Anthemideae</taxon>
        <taxon>Anthemidinae</taxon>
        <taxon>Tanacetum</taxon>
    </lineage>
</organism>